<keyword evidence="1" id="KW-0472">Membrane</keyword>
<keyword evidence="1" id="KW-0812">Transmembrane</keyword>
<evidence type="ECO:0000256" key="1">
    <source>
        <dbReference type="SAM" id="Phobius"/>
    </source>
</evidence>
<dbReference type="EMBL" id="JBHTJV010000009">
    <property type="protein sequence ID" value="MFD0916720.1"/>
    <property type="molecule type" value="Genomic_DNA"/>
</dbReference>
<feature type="transmembrane region" description="Helical" evidence="1">
    <location>
        <begin position="566"/>
        <end position="587"/>
    </location>
</feature>
<dbReference type="RefSeq" id="WP_377212574.1">
    <property type="nucleotide sequence ID" value="NZ_JBHTJV010000009.1"/>
</dbReference>
<evidence type="ECO:0008006" key="4">
    <source>
        <dbReference type="Google" id="ProtNLM"/>
    </source>
</evidence>
<organism evidence="2 3">
    <name type="scientific">Pseudahrensia aquimaris</name>
    <dbReference type="NCBI Taxonomy" id="744461"/>
    <lineage>
        <taxon>Bacteria</taxon>
        <taxon>Pseudomonadati</taxon>
        <taxon>Pseudomonadota</taxon>
        <taxon>Alphaproteobacteria</taxon>
        <taxon>Hyphomicrobiales</taxon>
        <taxon>Ahrensiaceae</taxon>
        <taxon>Pseudahrensia</taxon>
    </lineage>
</organism>
<dbReference type="Proteomes" id="UP001597101">
    <property type="component" value="Unassembled WGS sequence"/>
</dbReference>
<protein>
    <recommendedName>
        <fullName evidence="4">Membrane-associated oxidoreductase</fullName>
    </recommendedName>
</protein>
<keyword evidence="3" id="KW-1185">Reference proteome</keyword>
<evidence type="ECO:0000313" key="2">
    <source>
        <dbReference type="EMBL" id="MFD0916720.1"/>
    </source>
</evidence>
<keyword evidence="1" id="KW-1133">Transmembrane helix</keyword>
<feature type="transmembrane region" description="Helical" evidence="1">
    <location>
        <begin position="443"/>
        <end position="461"/>
    </location>
</feature>
<name>A0ABW3FEW3_9HYPH</name>
<reference evidence="3" key="1">
    <citation type="journal article" date="2019" name="Int. J. Syst. Evol. Microbiol.">
        <title>The Global Catalogue of Microorganisms (GCM) 10K type strain sequencing project: providing services to taxonomists for standard genome sequencing and annotation.</title>
        <authorList>
            <consortium name="The Broad Institute Genomics Platform"/>
            <consortium name="The Broad Institute Genome Sequencing Center for Infectious Disease"/>
            <person name="Wu L."/>
            <person name="Ma J."/>
        </authorList>
    </citation>
    <scope>NUCLEOTIDE SEQUENCE [LARGE SCALE GENOMIC DNA]</scope>
    <source>
        <strain evidence="3">CCUG 60023</strain>
    </source>
</reference>
<sequence length="589" mass="65139">MAEKQQETRKAFGRTLSDLWLDGEEGRFHPAETQILDCAARGIDCVLGDKRPARASEENRVRAELLRFIALGGDAQNPLHEKGLTVIGAFIECGAEGLDFEGTTITENLWLRSCTVNGRVLLRDATTSALGFSGSQVDGINADRLVCNGSLHLKNGFITTETVYLRGAVIKGNLSCSGGRFRTRESRSLVCDSVTVEGSVFIRDRFSALGAVEFGKAIIGNGLFANNGRFLDREKALYAQRCRVENSIDLGEGFKARGPVSFQGAKIANDMICSGGLFKGAPCLTLRGAQIAGTFFWQEIVKANGELNLSAASCQTLNTNMASWEKPDQVRLDNFTYKGFSQLEKGANAAYWKSFLERQPENHLTDRFRPNPYAQLASVLDNMGYELEAKSVRVEQSRRQSNFTRLYEPNGSGLWERFMRWLVVFWNFIQGALVDYGYRPGKAVLYLIGVLLVGAGIYHYAALNGVMTPTHPLIYKEAGNSIPAECSKNWVYPEESIRAACEAAIPGEYSTFNALVYSADVALPIVNLRMENDWSPRVVTWPEGRYEGFGSFLPGTLGGWVRAWEWLQITLGWLLSLLFASAIGGIIRR</sequence>
<accession>A0ABW3FEW3</accession>
<proteinExistence type="predicted"/>
<evidence type="ECO:0000313" key="3">
    <source>
        <dbReference type="Proteomes" id="UP001597101"/>
    </source>
</evidence>
<gene>
    <name evidence="2" type="ORF">ACFQ14_09900</name>
</gene>
<comment type="caution">
    <text evidence="2">The sequence shown here is derived from an EMBL/GenBank/DDBJ whole genome shotgun (WGS) entry which is preliminary data.</text>
</comment>